<dbReference type="SUPFAM" id="SSF50486">
    <property type="entry name" value="FMT C-terminal domain-like"/>
    <property type="match status" value="1"/>
</dbReference>
<evidence type="ECO:0000256" key="5">
    <source>
        <dbReference type="HAMAP-Rule" id="MF_00527"/>
    </source>
</evidence>
<dbReference type="GO" id="GO:0003905">
    <property type="term" value="F:alkylbase DNA N-glycosylase activity"/>
    <property type="evidence" value="ECO:0007669"/>
    <property type="project" value="InterPro"/>
</dbReference>
<dbReference type="AlphaFoldDB" id="A0A1F4RYR9"/>
<dbReference type="PANTHER" id="PTHR10429">
    <property type="entry name" value="DNA-3-METHYLADENINE GLYCOSYLASE"/>
    <property type="match status" value="1"/>
</dbReference>
<comment type="caution">
    <text evidence="6">The sequence shown here is derived from an EMBL/GenBank/DDBJ whole genome shotgun (WGS) entry which is preliminary data.</text>
</comment>
<dbReference type="GO" id="GO:0006284">
    <property type="term" value="P:base-excision repair"/>
    <property type="evidence" value="ECO:0007669"/>
    <property type="project" value="InterPro"/>
</dbReference>
<dbReference type="Pfam" id="PF02245">
    <property type="entry name" value="Pur_DNA_glyco"/>
    <property type="match status" value="2"/>
</dbReference>
<evidence type="ECO:0000256" key="2">
    <source>
        <dbReference type="ARBA" id="ARBA00022763"/>
    </source>
</evidence>
<evidence type="ECO:0000256" key="1">
    <source>
        <dbReference type="ARBA" id="ARBA00009232"/>
    </source>
</evidence>
<proteinExistence type="inferred from homology"/>
<comment type="similarity">
    <text evidence="1 5">Belongs to the DNA glycosylase MPG family.</text>
</comment>
<dbReference type="CDD" id="cd00540">
    <property type="entry name" value="AAG"/>
    <property type="match status" value="1"/>
</dbReference>
<evidence type="ECO:0000313" key="6">
    <source>
        <dbReference type="EMBL" id="OGC13328.1"/>
    </source>
</evidence>
<dbReference type="EMBL" id="MEUA01000058">
    <property type="protein sequence ID" value="OGC13328.1"/>
    <property type="molecule type" value="Genomic_DNA"/>
</dbReference>
<reference evidence="6 7" key="1">
    <citation type="journal article" date="2016" name="Nat. Commun.">
        <title>Thousands of microbial genomes shed light on interconnected biogeochemical processes in an aquifer system.</title>
        <authorList>
            <person name="Anantharaman K."/>
            <person name="Brown C.T."/>
            <person name="Hug L.A."/>
            <person name="Sharon I."/>
            <person name="Castelle C.J."/>
            <person name="Probst A.J."/>
            <person name="Thomas B.C."/>
            <person name="Singh A."/>
            <person name="Wilkins M.J."/>
            <person name="Karaoz U."/>
            <person name="Brodie E.L."/>
            <person name="Williams K.H."/>
            <person name="Hubbard S.S."/>
            <person name="Banfield J.F."/>
        </authorList>
    </citation>
    <scope>NUCLEOTIDE SEQUENCE [LARGE SCALE GENOMIC DNA]</scope>
</reference>
<protein>
    <recommendedName>
        <fullName evidence="5">Putative 3-methyladenine DNA glycosylase</fullName>
        <ecNumber evidence="5">3.2.2.-</ecNumber>
    </recommendedName>
</protein>
<dbReference type="InterPro" id="IPR011034">
    <property type="entry name" value="Formyl_transferase-like_C_sf"/>
</dbReference>
<gene>
    <name evidence="6" type="ORF">A2290_04675</name>
</gene>
<accession>A0A1F4RYR9</accession>
<dbReference type="EC" id="3.2.2.-" evidence="5"/>
<organism evidence="6 7">
    <name type="scientific">candidate division WOR-1 bacterium RIFOXYB2_FULL_36_35</name>
    <dbReference type="NCBI Taxonomy" id="1802578"/>
    <lineage>
        <taxon>Bacteria</taxon>
        <taxon>Bacillati</taxon>
        <taxon>Saganbacteria</taxon>
    </lineage>
</organism>
<sequence length="179" mass="20598">MAALAKILKKDFFGRKTLPVCKELIGKFLVRRYKEKESAWMITEIEAYDGPHDKACHAFKGKTDRTKTMFGDAGVFYVYLVYGLYHMLNIVTDKKDYPSAILIRGVEGITGPGRVTKHLKIDKKLNGKKAIPANGLWIEDRGIKISKKYIKRTPRIGVNYAKEWAEKPYRFILIDKKNQ</sequence>
<evidence type="ECO:0000256" key="4">
    <source>
        <dbReference type="ARBA" id="ARBA00023204"/>
    </source>
</evidence>
<dbReference type="InterPro" id="IPR003180">
    <property type="entry name" value="MPG"/>
</dbReference>
<name>A0A1F4RYR9_UNCSA</name>
<evidence type="ECO:0000313" key="7">
    <source>
        <dbReference type="Proteomes" id="UP000177905"/>
    </source>
</evidence>
<dbReference type="InterPro" id="IPR036995">
    <property type="entry name" value="MPG_sf"/>
</dbReference>
<keyword evidence="3 5" id="KW-0378">Hydrolase</keyword>
<evidence type="ECO:0000256" key="3">
    <source>
        <dbReference type="ARBA" id="ARBA00022801"/>
    </source>
</evidence>
<keyword evidence="2 5" id="KW-0227">DNA damage</keyword>
<dbReference type="GO" id="GO:0003677">
    <property type="term" value="F:DNA binding"/>
    <property type="evidence" value="ECO:0007669"/>
    <property type="project" value="InterPro"/>
</dbReference>
<dbReference type="PANTHER" id="PTHR10429:SF0">
    <property type="entry name" value="DNA-3-METHYLADENINE GLYCOSYLASE"/>
    <property type="match status" value="1"/>
</dbReference>
<dbReference type="HAMAP" id="MF_00527">
    <property type="entry name" value="3MGH"/>
    <property type="match status" value="1"/>
</dbReference>
<dbReference type="Gene3D" id="3.10.300.10">
    <property type="entry name" value="Methylpurine-DNA glycosylase (MPG)"/>
    <property type="match status" value="2"/>
</dbReference>
<dbReference type="Proteomes" id="UP000177905">
    <property type="component" value="Unassembled WGS sequence"/>
</dbReference>
<keyword evidence="4 5" id="KW-0234">DNA repair</keyword>